<dbReference type="OMA" id="AHTNNTE"/>
<keyword evidence="5" id="KW-0808">Transferase</keyword>
<evidence type="ECO:0000313" key="6">
    <source>
        <dbReference type="Proteomes" id="UP000008974"/>
    </source>
</evidence>
<dbReference type="PROSITE" id="PS50088">
    <property type="entry name" value="ANK_REPEAT"/>
    <property type="match status" value="4"/>
</dbReference>
<dbReference type="SUPFAM" id="SSF56112">
    <property type="entry name" value="Protein kinase-like (PK-like)"/>
    <property type="match status" value="1"/>
</dbReference>
<dbReference type="Pfam" id="PF00069">
    <property type="entry name" value="Pkinase"/>
    <property type="match status" value="1"/>
</dbReference>
<evidence type="ECO:0000256" key="1">
    <source>
        <dbReference type="PROSITE-ProRule" id="PRU00023"/>
    </source>
</evidence>
<gene>
    <name evidence="5" type="ORF">GLP15_250</name>
</gene>
<feature type="repeat" description="ANK" evidence="1">
    <location>
        <begin position="812"/>
        <end position="844"/>
    </location>
</feature>
<dbReference type="EMBL" id="ACVC01000123">
    <property type="protein sequence ID" value="EFO63702.1"/>
    <property type="molecule type" value="Genomic_DNA"/>
</dbReference>
<dbReference type="InterPro" id="IPR000719">
    <property type="entry name" value="Prot_kinase_dom"/>
</dbReference>
<dbReference type="Pfam" id="PF12796">
    <property type="entry name" value="Ank_2"/>
    <property type="match status" value="5"/>
</dbReference>
<dbReference type="PANTHER" id="PTHR24184:SF11">
    <property type="entry name" value="ANKYRIN REPEAT AND SOCS BOX CONTAINING 3"/>
    <property type="match status" value="1"/>
</dbReference>
<dbReference type="VEuPathDB" id="GiardiaDB:GLP15_250"/>
<dbReference type="FunFam" id="1.10.510.10:FF:000844">
    <property type="entry name" value="Kinase, NEK"/>
    <property type="match status" value="1"/>
</dbReference>
<dbReference type="Gene3D" id="3.30.200.20">
    <property type="entry name" value="Phosphorylase Kinase, domain 1"/>
    <property type="match status" value="1"/>
</dbReference>
<feature type="compositionally biased region" description="Low complexity" evidence="3">
    <location>
        <begin position="9"/>
        <end position="19"/>
    </location>
</feature>
<dbReference type="STRING" id="658858.E1F1M1"/>
<dbReference type="InterPro" id="IPR002110">
    <property type="entry name" value="Ankyrin_rpt"/>
</dbReference>
<dbReference type="SUPFAM" id="SSF48403">
    <property type="entry name" value="Ankyrin repeat"/>
    <property type="match status" value="2"/>
</dbReference>
<dbReference type="GO" id="GO:0005524">
    <property type="term" value="F:ATP binding"/>
    <property type="evidence" value="ECO:0007669"/>
    <property type="project" value="InterPro"/>
</dbReference>
<dbReference type="Proteomes" id="UP000008974">
    <property type="component" value="Unassembled WGS sequence"/>
</dbReference>
<dbReference type="PANTHER" id="PTHR24184">
    <property type="entry name" value="SI:CH211-189E2.2"/>
    <property type="match status" value="1"/>
</dbReference>
<organism evidence="5 6">
    <name type="scientific">Giardia intestinalis (strain P15)</name>
    <name type="common">Giardia lamblia</name>
    <dbReference type="NCBI Taxonomy" id="658858"/>
    <lineage>
        <taxon>Eukaryota</taxon>
        <taxon>Metamonada</taxon>
        <taxon>Diplomonadida</taxon>
        <taxon>Hexamitidae</taxon>
        <taxon>Giardiinae</taxon>
        <taxon>Giardia</taxon>
    </lineage>
</organism>
<dbReference type="PROSITE" id="PS50011">
    <property type="entry name" value="PROTEIN_KINASE_DOM"/>
    <property type="match status" value="1"/>
</dbReference>
<proteinExistence type="predicted"/>
<dbReference type="GO" id="GO:0004672">
    <property type="term" value="F:protein kinase activity"/>
    <property type="evidence" value="ECO:0007669"/>
    <property type="project" value="InterPro"/>
</dbReference>
<dbReference type="OrthoDB" id="20872at2759"/>
<dbReference type="SMART" id="SM00248">
    <property type="entry name" value="ANK"/>
    <property type="match status" value="14"/>
</dbReference>
<comment type="caution">
    <text evidence="5">The sequence shown here is derived from an EMBL/GenBank/DDBJ whole genome shotgun (WGS) entry which is preliminary data.</text>
</comment>
<keyword evidence="1" id="KW-0040">ANK repeat</keyword>
<dbReference type="InterPro" id="IPR036770">
    <property type="entry name" value="Ankyrin_rpt-contain_sf"/>
</dbReference>
<dbReference type="Gene3D" id="1.10.510.10">
    <property type="entry name" value="Transferase(Phosphotransferase) domain 1"/>
    <property type="match status" value="1"/>
</dbReference>
<dbReference type="PROSITE" id="PS50297">
    <property type="entry name" value="ANK_REP_REGION"/>
    <property type="match status" value="4"/>
</dbReference>
<protein>
    <submittedName>
        <fullName evidence="5">Kinase, NEK</fullName>
    </submittedName>
</protein>
<evidence type="ECO:0000256" key="2">
    <source>
        <dbReference type="SAM" id="Coils"/>
    </source>
</evidence>
<feature type="repeat" description="ANK" evidence="1">
    <location>
        <begin position="714"/>
        <end position="734"/>
    </location>
</feature>
<evidence type="ECO:0000313" key="5">
    <source>
        <dbReference type="EMBL" id="EFO63702.1"/>
    </source>
</evidence>
<feature type="region of interest" description="Disordered" evidence="3">
    <location>
        <begin position="1"/>
        <end position="20"/>
    </location>
</feature>
<dbReference type="AlphaFoldDB" id="E1F1M1"/>
<feature type="domain" description="Protein kinase" evidence="4">
    <location>
        <begin position="28"/>
        <end position="296"/>
    </location>
</feature>
<dbReference type="Gene3D" id="1.25.40.20">
    <property type="entry name" value="Ankyrin repeat-containing domain"/>
    <property type="match status" value="5"/>
</dbReference>
<reference evidence="5 6" key="1">
    <citation type="journal article" date="2010" name="BMC Genomics">
        <title>Genome analysis and comparative genomics of a Giardia intestinalis assemblage E isolate.</title>
        <authorList>
            <person name="Jerlstrom-Hultqvist J."/>
            <person name="Franzen O."/>
            <person name="Ankarklev J."/>
            <person name="Xu F."/>
            <person name="Nohynkova E."/>
            <person name="Andersson J.O."/>
            <person name="Svard S.G."/>
            <person name="Andersson B."/>
        </authorList>
    </citation>
    <scope>NUCLEOTIDE SEQUENCE [LARGE SCALE GENOMIC DNA]</scope>
    <source>
        <strain evidence="5 6">P15</strain>
    </source>
</reference>
<name>E1F1M1_GIAIA</name>
<keyword evidence="5" id="KW-0418">Kinase</keyword>
<feature type="repeat" description="ANK" evidence="1">
    <location>
        <begin position="601"/>
        <end position="621"/>
    </location>
</feature>
<feature type="coiled-coil region" evidence="2">
    <location>
        <begin position="302"/>
        <end position="336"/>
    </location>
</feature>
<evidence type="ECO:0000259" key="4">
    <source>
        <dbReference type="PROSITE" id="PS50011"/>
    </source>
</evidence>
<keyword evidence="2" id="KW-0175">Coiled coil</keyword>
<accession>E1F1M1</accession>
<evidence type="ECO:0000256" key="3">
    <source>
        <dbReference type="SAM" id="MobiDB-lite"/>
    </source>
</evidence>
<dbReference type="InterPro" id="IPR011009">
    <property type="entry name" value="Kinase-like_dom_sf"/>
</dbReference>
<sequence>MTNDDHHTTSPPAAAPTTPRFTLGDLHERLDGVLSEGITGTVYSLRGYPGLAVKEVLLDGLDRSSLNAIRLELAALPGLSHPGILRYHQVVEDEGLIYIVTDRHDKTLERLLTEHRRRKSPVSVAVTLSIARQVTAALAYLRGVSDAGAGRPVRCDLRPANVLVSGDSEHFVIAGLGLYRDALWSGSTLLGIVAYVAPEVLLRNETSPASDMWGLGVILYELVTLRRPNFLEGREPREVFVDGWRPDLSAVADGFVKGILERILVLEPEKRLTARELCEMLTTLDVSADELGHRYVALEGRCSSLKAALNSANARIALLEDELKIKSDRIVALEEAFENRPSEANTLGQEPRIKLTRIDALEDQVKTLTDKFAQFSGGTNARDTQTGLLLLPRLIHAAHTNSTEAVRVLLEEGTRTGQRDEQGMTGLMHAARQGHLGPVKLLAEKEKGLQDRNGWTALMHAAQKGSLEVVKILLEHEKGVEDDQNHNALYYALKNGHPEAAKVIIPHEDPTDEDGVTALMRAAAKGDAGMVELLAPVQKGLKDKNGNTAFMHALRNKHRDTAVVLGRHEAPSWTPLMCASFTGDIETVRRHLSERDRKNSDGETALMLAAREGYKEIIELLDPTDEDGVTALMRAAGRGDTKTVELLILAQRGMKDKDGDTAFVYALKNKHIDTAMLLQRYETHSWTPLMCAALAGDIEVVNKHLLDKDKRNSEGDTALIIAARAGHEDIVELLDPTNEDGVTALMRAADRNDLATARALAPLQAGRRMSGDVTINGWTIYSGTALMRAAVRGHSDCVKLLLEKEGGMQNGYGWTALMWATQSSHLDCIRLLLEKERDINRIQLLNIARRNGNREIIAIL</sequence>
<feature type="repeat" description="ANK" evidence="1">
    <location>
        <begin position="453"/>
        <end position="485"/>
    </location>
</feature>